<evidence type="ECO:0000256" key="2">
    <source>
        <dbReference type="ARBA" id="ARBA00022801"/>
    </source>
</evidence>
<keyword evidence="2 5" id="KW-0378">Hydrolase</keyword>
<dbReference type="HOGENOM" id="CLU_006842_7_0_1"/>
<evidence type="ECO:0000256" key="5">
    <source>
        <dbReference type="RuleBase" id="RU363034"/>
    </source>
</evidence>
<reference evidence="7 9" key="2">
    <citation type="journal article" date="2013" name="Nature">
        <title>Insights into bilaterian evolution from three spiralian genomes.</title>
        <authorList>
            <person name="Simakov O."/>
            <person name="Marletaz F."/>
            <person name="Cho S.J."/>
            <person name="Edsinger-Gonzales E."/>
            <person name="Havlak P."/>
            <person name="Hellsten U."/>
            <person name="Kuo D.H."/>
            <person name="Larsson T."/>
            <person name="Lv J."/>
            <person name="Arendt D."/>
            <person name="Savage R."/>
            <person name="Osoegawa K."/>
            <person name="de Jong P."/>
            <person name="Grimwood J."/>
            <person name="Chapman J.A."/>
            <person name="Shapiro H."/>
            <person name="Aerts A."/>
            <person name="Otillar R.P."/>
            <person name="Terry A.Y."/>
            <person name="Boore J.L."/>
            <person name="Grigoriev I.V."/>
            <person name="Lindberg D.R."/>
            <person name="Seaver E.C."/>
            <person name="Weisblat D.A."/>
            <person name="Putnam N.H."/>
            <person name="Rokhsar D.S."/>
        </authorList>
    </citation>
    <scope>NUCLEOTIDE SEQUENCE</scope>
    <source>
        <strain evidence="7 9">I ESC-2004</strain>
    </source>
</reference>
<dbReference type="CDD" id="cd00190">
    <property type="entry name" value="Tryp_SPc"/>
    <property type="match status" value="1"/>
</dbReference>
<dbReference type="EMBL" id="AMQN01011915">
    <property type="status" value="NOT_ANNOTATED_CDS"/>
    <property type="molecule type" value="Genomic_DNA"/>
</dbReference>
<dbReference type="AlphaFoldDB" id="R7TNR1"/>
<keyword evidence="9" id="KW-1185">Reference proteome</keyword>
<dbReference type="PROSITE" id="PS00135">
    <property type="entry name" value="TRYPSIN_SER"/>
    <property type="match status" value="1"/>
</dbReference>
<dbReference type="FunFam" id="2.40.10.10:FF:000003">
    <property type="entry name" value="Transmembrane serine protease 3"/>
    <property type="match status" value="1"/>
</dbReference>
<dbReference type="PANTHER" id="PTHR24252:SF7">
    <property type="entry name" value="HYALIN"/>
    <property type="match status" value="1"/>
</dbReference>
<accession>R7TNR1</accession>
<dbReference type="PROSITE" id="PS50240">
    <property type="entry name" value="TRYPSIN_DOM"/>
    <property type="match status" value="1"/>
</dbReference>
<keyword evidence="4" id="KW-1015">Disulfide bond</keyword>
<dbReference type="MEROPS" id="S01.437"/>
<dbReference type="SUPFAM" id="SSF50494">
    <property type="entry name" value="Trypsin-like serine proteases"/>
    <property type="match status" value="1"/>
</dbReference>
<dbReference type="InterPro" id="IPR033116">
    <property type="entry name" value="TRYPSIN_SER"/>
</dbReference>
<dbReference type="InterPro" id="IPR009003">
    <property type="entry name" value="Peptidase_S1_PA"/>
</dbReference>
<dbReference type="OMA" id="YLNTHSH"/>
<dbReference type="GO" id="GO:0004252">
    <property type="term" value="F:serine-type endopeptidase activity"/>
    <property type="evidence" value="ECO:0007669"/>
    <property type="project" value="InterPro"/>
</dbReference>
<dbReference type="Gene3D" id="2.40.10.10">
    <property type="entry name" value="Trypsin-like serine proteases"/>
    <property type="match status" value="1"/>
</dbReference>
<dbReference type="PRINTS" id="PR00722">
    <property type="entry name" value="CHYMOTRYPSIN"/>
</dbReference>
<reference evidence="8" key="3">
    <citation type="submission" date="2015-06" db="UniProtKB">
        <authorList>
            <consortium name="EnsemblMetazoa"/>
        </authorList>
    </citation>
    <scope>IDENTIFICATION</scope>
</reference>
<dbReference type="InterPro" id="IPR001254">
    <property type="entry name" value="Trypsin_dom"/>
</dbReference>
<evidence type="ECO:0000256" key="3">
    <source>
        <dbReference type="ARBA" id="ARBA00022825"/>
    </source>
</evidence>
<reference evidence="9" key="1">
    <citation type="submission" date="2012-12" db="EMBL/GenBank/DDBJ databases">
        <authorList>
            <person name="Hellsten U."/>
            <person name="Grimwood J."/>
            <person name="Chapman J.A."/>
            <person name="Shapiro H."/>
            <person name="Aerts A."/>
            <person name="Otillar R.P."/>
            <person name="Terry A.Y."/>
            <person name="Boore J.L."/>
            <person name="Simakov O."/>
            <person name="Marletaz F."/>
            <person name="Cho S.-J."/>
            <person name="Edsinger-Gonzales E."/>
            <person name="Havlak P."/>
            <person name="Kuo D.-H."/>
            <person name="Larsson T."/>
            <person name="Lv J."/>
            <person name="Arendt D."/>
            <person name="Savage R."/>
            <person name="Osoegawa K."/>
            <person name="de Jong P."/>
            <person name="Lindberg D.R."/>
            <person name="Seaver E.C."/>
            <person name="Weisblat D.A."/>
            <person name="Putnam N.H."/>
            <person name="Grigoriev I.V."/>
            <person name="Rokhsar D.S."/>
        </authorList>
    </citation>
    <scope>NUCLEOTIDE SEQUENCE</scope>
    <source>
        <strain evidence="9">I ESC-2004</strain>
    </source>
</reference>
<dbReference type="PANTHER" id="PTHR24252">
    <property type="entry name" value="ACROSIN-RELATED"/>
    <property type="match status" value="1"/>
</dbReference>
<dbReference type="EnsemblMetazoa" id="CapteT213986">
    <property type="protein sequence ID" value="CapteP213986"/>
    <property type="gene ID" value="CapteG213986"/>
</dbReference>
<dbReference type="OrthoDB" id="10012881at2759"/>
<dbReference type="STRING" id="283909.R7TNR1"/>
<dbReference type="EMBL" id="KB309179">
    <property type="protein sequence ID" value="ELT95274.1"/>
    <property type="molecule type" value="Genomic_DNA"/>
</dbReference>
<name>R7TNR1_CAPTE</name>
<gene>
    <name evidence="7" type="ORF">CAPTEDRAFT_213986</name>
</gene>
<organism evidence="7">
    <name type="scientific">Capitella teleta</name>
    <name type="common">Polychaete worm</name>
    <dbReference type="NCBI Taxonomy" id="283909"/>
    <lineage>
        <taxon>Eukaryota</taxon>
        <taxon>Metazoa</taxon>
        <taxon>Spiralia</taxon>
        <taxon>Lophotrochozoa</taxon>
        <taxon>Annelida</taxon>
        <taxon>Polychaeta</taxon>
        <taxon>Sedentaria</taxon>
        <taxon>Scolecida</taxon>
        <taxon>Capitellidae</taxon>
        <taxon>Capitella</taxon>
    </lineage>
</organism>
<evidence type="ECO:0000256" key="4">
    <source>
        <dbReference type="ARBA" id="ARBA00023157"/>
    </source>
</evidence>
<evidence type="ECO:0000256" key="1">
    <source>
        <dbReference type="ARBA" id="ARBA00022670"/>
    </source>
</evidence>
<evidence type="ECO:0000313" key="9">
    <source>
        <dbReference type="Proteomes" id="UP000014760"/>
    </source>
</evidence>
<protein>
    <recommendedName>
        <fullName evidence="6">Peptidase S1 domain-containing protein</fullName>
    </recommendedName>
</protein>
<evidence type="ECO:0000313" key="8">
    <source>
        <dbReference type="EnsemblMetazoa" id="CapteP213986"/>
    </source>
</evidence>
<keyword evidence="1 5" id="KW-0645">Protease</keyword>
<sequence length="262" mass="28248">MQLVGSPSSCECGVPAISPNAMSRIVGGSEANVHSWPWMVSVQNSQVHQCGGSLINNLWVVSAAHCHVVFYGGGQNEIVAGLHRKSEVDSSVQRIEIEEIIVHERYQSTSSFDHDIMLLKLAQPVEFSDFVSPVCLPGPSNEFTEGMRCYTTGWGNTRQSGSSPDELLQVMVPLLSTEDCNQSGWYDGAIDETMVCAGYQEGGRDSCQGDSGGPLVCNEDGVWTLAGVVSWGAGCAQENRPGVYANVTNLLQWVETTVQQNS</sequence>
<keyword evidence="3 5" id="KW-0720">Serine protease</keyword>
<dbReference type="InterPro" id="IPR001314">
    <property type="entry name" value="Peptidase_S1A"/>
</dbReference>
<dbReference type="InterPro" id="IPR043504">
    <property type="entry name" value="Peptidase_S1_PA_chymotrypsin"/>
</dbReference>
<feature type="domain" description="Peptidase S1" evidence="6">
    <location>
        <begin position="25"/>
        <end position="259"/>
    </location>
</feature>
<evidence type="ECO:0000259" key="6">
    <source>
        <dbReference type="PROSITE" id="PS50240"/>
    </source>
</evidence>
<dbReference type="Pfam" id="PF00089">
    <property type="entry name" value="Trypsin"/>
    <property type="match status" value="1"/>
</dbReference>
<dbReference type="InterPro" id="IPR018114">
    <property type="entry name" value="TRYPSIN_HIS"/>
</dbReference>
<proteinExistence type="predicted"/>
<dbReference type="SMART" id="SM00020">
    <property type="entry name" value="Tryp_SPc"/>
    <property type="match status" value="1"/>
</dbReference>
<dbReference type="Proteomes" id="UP000014760">
    <property type="component" value="Unassembled WGS sequence"/>
</dbReference>
<evidence type="ECO:0000313" key="7">
    <source>
        <dbReference type="EMBL" id="ELT95274.1"/>
    </source>
</evidence>
<dbReference type="PROSITE" id="PS00134">
    <property type="entry name" value="TRYPSIN_HIS"/>
    <property type="match status" value="1"/>
</dbReference>
<dbReference type="FunCoup" id="R7TNR1">
    <property type="interactions" value="52"/>
</dbReference>
<dbReference type="GO" id="GO:0006508">
    <property type="term" value="P:proteolysis"/>
    <property type="evidence" value="ECO:0007669"/>
    <property type="project" value="UniProtKB-KW"/>
</dbReference>